<dbReference type="Proteomes" id="UP000807785">
    <property type="component" value="Unassembled WGS sequence"/>
</dbReference>
<evidence type="ECO:0000313" key="3">
    <source>
        <dbReference type="Proteomes" id="UP000807785"/>
    </source>
</evidence>
<organism evidence="2 3">
    <name type="scientific">Candidatus Methylophosphatis roskildensis</name>
    <dbReference type="NCBI Taxonomy" id="2899263"/>
    <lineage>
        <taxon>Bacteria</taxon>
        <taxon>Pseudomonadati</taxon>
        <taxon>Pseudomonadota</taxon>
        <taxon>Betaproteobacteria</taxon>
        <taxon>Nitrosomonadales</taxon>
        <taxon>Sterolibacteriaceae</taxon>
        <taxon>Candidatus Methylophosphatis</taxon>
    </lineage>
</organism>
<dbReference type="EMBL" id="JADJEV010000003">
    <property type="protein sequence ID" value="MBK6973672.1"/>
    <property type="molecule type" value="Genomic_DNA"/>
</dbReference>
<name>A0A9D7HL24_9PROT</name>
<accession>A0A9D7HL24</accession>
<protein>
    <submittedName>
        <fullName evidence="2">PIN domain-containing protein</fullName>
    </submittedName>
</protein>
<dbReference type="AlphaFoldDB" id="A0A9D7HL24"/>
<gene>
    <name evidence="2" type="ORF">IPH26_12275</name>
</gene>
<comment type="caution">
    <text evidence="2">The sequence shown here is derived from an EMBL/GenBank/DDBJ whole genome shotgun (WGS) entry which is preliminary data.</text>
</comment>
<dbReference type="SUPFAM" id="SSF88723">
    <property type="entry name" value="PIN domain-like"/>
    <property type="match status" value="1"/>
</dbReference>
<evidence type="ECO:0000259" key="1">
    <source>
        <dbReference type="Pfam" id="PF01850"/>
    </source>
</evidence>
<proteinExistence type="predicted"/>
<evidence type="ECO:0000313" key="2">
    <source>
        <dbReference type="EMBL" id="MBK6973672.1"/>
    </source>
</evidence>
<feature type="domain" description="PIN" evidence="1">
    <location>
        <begin position="43"/>
        <end position="93"/>
    </location>
</feature>
<reference evidence="2" key="1">
    <citation type="submission" date="2020-10" db="EMBL/GenBank/DDBJ databases">
        <title>Connecting structure to function with the recovery of over 1000 high-quality activated sludge metagenome-assembled genomes encoding full-length rRNA genes using long-read sequencing.</title>
        <authorList>
            <person name="Singleton C.M."/>
            <person name="Petriglieri F."/>
            <person name="Kristensen J.M."/>
            <person name="Kirkegaard R.H."/>
            <person name="Michaelsen T.Y."/>
            <person name="Andersen M.H."/>
            <person name="Karst S.M."/>
            <person name="Dueholm M.S."/>
            <person name="Nielsen P.H."/>
            <person name="Albertsen M."/>
        </authorList>
    </citation>
    <scope>NUCLEOTIDE SEQUENCE</scope>
    <source>
        <strain evidence="2">Bjer_18-Q3-R1-45_BAT3C.347</strain>
    </source>
</reference>
<dbReference type="InterPro" id="IPR029060">
    <property type="entry name" value="PIN-like_dom_sf"/>
</dbReference>
<dbReference type="InterPro" id="IPR002716">
    <property type="entry name" value="PIN_dom"/>
</dbReference>
<dbReference type="Pfam" id="PF01850">
    <property type="entry name" value="PIN"/>
    <property type="match status" value="1"/>
</dbReference>
<dbReference type="CDD" id="cd18692">
    <property type="entry name" value="PIN_VapC-like"/>
    <property type="match status" value="1"/>
</dbReference>
<sequence length="120" mass="12831">MSAGEKFFDTNVLLYRLSVDAAKADRAEAELTAGGVLSVQVAAIRAACTIVPIEKGTDDLGLQILERHRLSIHDAMIAASALLAGCKTLVSEDVQDRQIIGGRLMVRNPFRFPRALVPGG</sequence>